<dbReference type="Proteomes" id="UP001280121">
    <property type="component" value="Unassembled WGS sequence"/>
</dbReference>
<dbReference type="SMART" id="SM00579">
    <property type="entry name" value="FBD"/>
    <property type="match status" value="1"/>
</dbReference>
<dbReference type="AlphaFoldDB" id="A0AAD9U5I5"/>
<feature type="domain" description="FBD" evidence="1">
    <location>
        <begin position="298"/>
        <end position="367"/>
    </location>
</feature>
<dbReference type="SUPFAM" id="SSF52047">
    <property type="entry name" value="RNI-like"/>
    <property type="match status" value="1"/>
</dbReference>
<dbReference type="PANTHER" id="PTHR31900">
    <property type="entry name" value="F-BOX/RNI SUPERFAMILY PROTEIN-RELATED"/>
    <property type="match status" value="1"/>
</dbReference>
<dbReference type="Gene3D" id="3.80.10.10">
    <property type="entry name" value="Ribonuclease Inhibitor"/>
    <property type="match status" value="1"/>
</dbReference>
<reference evidence="2" key="1">
    <citation type="journal article" date="2023" name="Plant J.">
        <title>Genome sequences and population genomics provide insights into the demographic history, inbreeding, and mutation load of two 'living fossil' tree species of Dipteronia.</title>
        <authorList>
            <person name="Feng Y."/>
            <person name="Comes H.P."/>
            <person name="Chen J."/>
            <person name="Zhu S."/>
            <person name="Lu R."/>
            <person name="Zhang X."/>
            <person name="Li P."/>
            <person name="Qiu J."/>
            <person name="Olsen K.M."/>
            <person name="Qiu Y."/>
        </authorList>
    </citation>
    <scope>NUCLEOTIDE SEQUENCE</scope>
    <source>
        <strain evidence="2">KIB01</strain>
    </source>
</reference>
<dbReference type="Pfam" id="PF08387">
    <property type="entry name" value="FBD"/>
    <property type="match status" value="1"/>
</dbReference>
<evidence type="ECO:0000313" key="3">
    <source>
        <dbReference type="Proteomes" id="UP001280121"/>
    </source>
</evidence>
<dbReference type="EMBL" id="JANJYI010000005">
    <property type="protein sequence ID" value="KAK2647734.1"/>
    <property type="molecule type" value="Genomic_DNA"/>
</dbReference>
<sequence>MDYRRDAEKLETTSFEIASSNHTPIRLPHCLVTCGSLVELKLQFKDQSCVVELPIYPEFSSLKCLDLHMIEFLDSNLLKNFISICPVIESLKMESCLFGDFKILEIFSTSLKNLILDTGDFSEPNCDGLANCEIKVACPSLVSFYFYTASTWNFTFQDLNSLQAGFISYCFPPKHATSEECHYVMSKILKGLHNVQVLKLPVGFLRFLPLTVAKPECSAAFCSLKSLKLLVSVDESDQSTIQLLYRCPNLEALSIIFTRLEDWVDGAIPPSAIRPTWVICGKSIPLTDSCKMPNEDISCLTYHLKKVELINVAYNKNELELVKFLLNNGHVLQKMIIKGRRFENHDKIISKVMMFPRSSPDVVLKFYEPAI</sequence>
<gene>
    <name evidence="2" type="ORF">Ddye_015223</name>
</gene>
<evidence type="ECO:0000313" key="2">
    <source>
        <dbReference type="EMBL" id="KAK2647734.1"/>
    </source>
</evidence>
<comment type="caution">
    <text evidence="2">The sequence shown here is derived from an EMBL/GenBank/DDBJ whole genome shotgun (WGS) entry which is preliminary data.</text>
</comment>
<proteinExistence type="predicted"/>
<accession>A0AAD9U5I5</accession>
<dbReference type="InterPro" id="IPR050232">
    <property type="entry name" value="FBL13/AtMIF1-like"/>
</dbReference>
<evidence type="ECO:0000259" key="1">
    <source>
        <dbReference type="SMART" id="SM00579"/>
    </source>
</evidence>
<name>A0AAD9U5I5_9ROSI</name>
<dbReference type="InterPro" id="IPR055411">
    <property type="entry name" value="LRR_FXL15/At3g58940/PEG3-like"/>
</dbReference>
<dbReference type="InterPro" id="IPR032675">
    <property type="entry name" value="LRR_dom_sf"/>
</dbReference>
<keyword evidence="3" id="KW-1185">Reference proteome</keyword>
<protein>
    <recommendedName>
        <fullName evidence="1">FBD domain-containing protein</fullName>
    </recommendedName>
</protein>
<dbReference type="InterPro" id="IPR006566">
    <property type="entry name" value="FBD"/>
</dbReference>
<dbReference type="PANTHER" id="PTHR31900:SF27">
    <property type="entry name" value="FBD DOMAIN-CONTAINING PROTEIN"/>
    <property type="match status" value="1"/>
</dbReference>
<organism evidence="2 3">
    <name type="scientific">Dipteronia dyeriana</name>
    <dbReference type="NCBI Taxonomy" id="168575"/>
    <lineage>
        <taxon>Eukaryota</taxon>
        <taxon>Viridiplantae</taxon>
        <taxon>Streptophyta</taxon>
        <taxon>Embryophyta</taxon>
        <taxon>Tracheophyta</taxon>
        <taxon>Spermatophyta</taxon>
        <taxon>Magnoliopsida</taxon>
        <taxon>eudicotyledons</taxon>
        <taxon>Gunneridae</taxon>
        <taxon>Pentapetalae</taxon>
        <taxon>rosids</taxon>
        <taxon>malvids</taxon>
        <taxon>Sapindales</taxon>
        <taxon>Sapindaceae</taxon>
        <taxon>Hippocastanoideae</taxon>
        <taxon>Acereae</taxon>
        <taxon>Dipteronia</taxon>
    </lineage>
</organism>
<dbReference type="Pfam" id="PF24758">
    <property type="entry name" value="LRR_At5g56370"/>
    <property type="match status" value="1"/>
</dbReference>